<proteinExistence type="inferred from homology"/>
<evidence type="ECO:0000259" key="7">
    <source>
        <dbReference type="PROSITE" id="PS50966"/>
    </source>
</evidence>
<comment type="similarity">
    <text evidence="1 6">Belongs to the FHY3/FAR1 family.</text>
</comment>
<evidence type="ECO:0000256" key="6">
    <source>
        <dbReference type="RuleBase" id="RU367018"/>
    </source>
</evidence>
<dbReference type="Pfam" id="PF10551">
    <property type="entry name" value="MULE"/>
    <property type="match status" value="1"/>
</dbReference>
<dbReference type="InterPro" id="IPR031052">
    <property type="entry name" value="FHY3/FAR1"/>
</dbReference>
<organism evidence="8 9">
    <name type="scientific">Clitoria ternatea</name>
    <name type="common">Butterfly pea</name>
    <dbReference type="NCBI Taxonomy" id="43366"/>
    <lineage>
        <taxon>Eukaryota</taxon>
        <taxon>Viridiplantae</taxon>
        <taxon>Streptophyta</taxon>
        <taxon>Embryophyta</taxon>
        <taxon>Tracheophyta</taxon>
        <taxon>Spermatophyta</taxon>
        <taxon>Magnoliopsida</taxon>
        <taxon>eudicotyledons</taxon>
        <taxon>Gunneridae</taxon>
        <taxon>Pentapetalae</taxon>
        <taxon>rosids</taxon>
        <taxon>fabids</taxon>
        <taxon>Fabales</taxon>
        <taxon>Fabaceae</taxon>
        <taxon>Papilionoideae</taxon>
        <taxon>50 kb inversion clade</taxon>
        <taxon>NPAAA clade</taxon>
        <taxon>indigoferoid/millettioid clade</taxon>
        <taxon>Phaseoleae</taxon>
        <taxon>Clitoria</taxon>
    </lineage>
</organism>
<dbReference type="InterPro" id="IPR007527">
    <property type="entry name" value="Znf_SWIM"/>
</dbReference>
<dbReference type="InterPro" id="IPR004330">
    <property type="entry name" value="FAR1_DNA_bnd_dom"/>
</dbReference>
<dbReference type="GO" id="GO:0006355">
    <property type="term" value="P:regulation of DNA-templated transcription"/>
    <property type="evidence" value="ECO:0007669"/>
    <property type="project" value="UniProtKB-UniRule"/>
</dbReference>
<reference evidence="8 9" key="1">
    <citation type="submission" date="2024-01" db="EMBL/GenBank/DDBJ databases">
        <title>The genomes of 5 underutilized Papilionoideae crops provide insights into root nodulation and disease resistance.</title>
        <authorList>
            <person name="Yuan L."/>
        </authorList>
    </citation>
    <scope>NUCLEOTIDE SEQUENCE [LARGE SCALE GENOMIC DNA]</scope>
    <source>
        <strain evidence="8">LY-2023</strain>
        <tissue evidence="8">Leaf</tissue>
    </source>
</reference>
<dbReference type="PROSITE" id="PS50966">
    <property type="entry name" value="ZF_SWIM"/>
    <property type="match status" value="1"/>
</dbReference>
<accession>A0AAN9EZJ9</accession>
<dbReference type="PANTHER" id="PTHR31669">
    <property type="entry name" value="PROTEIN FAR1-RELATED SEQUENCE 10-RELATED"/>
    <property type="match status" value="1"/>
</dbReference>
<evidence type="ECO:0000256" key="3">
    <source>
        <dbReference type="ARBA" id="ARBA00022771"/>
    </source>
</evidence>
<evidence type="ECO:0000256" key="5">
    <source>
        <dbReference type="PROSITE-ProRule" id="PRU00325"/>
    </source>
</evidence>
<evidence type="ECO:0000256" key="1">
    <source>
        <dbReference type="ARBA" id="ARBA00005889"/>
    </source>
</evidence>
<evidence type="ECO:0000256" key="4">
    <source>
        <dbReference type="ARBA" id="ARBA00022833"/>
    </source>
</evidence>
<keyword evidence="2 6" id="KW-0479">Metal-binding</keyword>
<feature type="domain" description="SWIM-type" evidence="7">
    <location>
        <begin position="553"/>
        <end position="589"/>
    </location>
</feature>
<sequence length="679" mass="78952">MLAFMEETNNCEASWEVSSANNGAECMEEEDELDTSMHDNFNGDSGPCEPTSGMSFPSMDAVKSFYRQYASRMGFGFMIRNSRRKRDGKLHYFILACSREGNRAPGTLRALPTIKNNCEARITVSLKEDGLWYIMKAILDHSHELNPTKGMMFKVKKNSNMHVERTIEINHEAKVEMKNTIQSLVCDVGQYENLSFVEQDVRNHVKKERRTIGKEGDGKALMSYFLRMQEQNRNFFYDVDLDDVFRVKNVFWVDARSRATYDSFGDVVTFDTTYLTNKYNLPFVSFVGVNHHGQYVLLGCGLLSSEDTESFVWLFESWLRCMSGNPPEGIVTDQCKAIQNAVRLVFPTTRHRWCLWHIMKKIPEKLKTLTDYNKNIKNAMKSVVYNTRSQAEFEDQWDHFVKGFNLQDNEWLTDLYSERHRWVPIFLKKDFWAGMSITERGENIHPFFEGYINSTTTLQHFLYLYDNALHDKVEKEFEADLRSFNTIIRCGSNSMIEKQFQSSYTHAKFNEVQAEFRAKINCSVSLKCVEASICTYDVLEDIIVGGQPREANFEVVFDRDNHDVSCKCLLFEFKGIMCRHSLIVFAQERVKQVPSKYILPRWSKNIKWRHSYTKSSYDPIQLKPQVQRFDTLCKDFYDVAEVAAEFEDVTHFLQNSLCELKGKVLSIAASTHRPLLLPK</sequence>
<evidence type="ECO:0000313" key="9">
    <source>
        <dbReference type="Proteomes" id="UP001359559"/>
    </source>
</evidence>
<comment type="function">
    <text evidence="6">Putative transcription activator involved in regulating light control of development.</text>
</comment>
<dbReference type="InterPro" id="IPR006564">
    <property type="entry name" value="Znf_PMZ"/>
</dbReference>
<dbReference type="GO" id="GO:0008270">
    <property type="term" value="F:zinc ion binding"/>
    <property type="evidence" value="ECO:0007669"/>
    <property type="project" value="UniProtKB-UniRule"/>
</dbReference>
<dbReference type="Pfam" id="PF03101">
    <property type="entry name" value="FAR1"/>
    <property type="match status" value="1"/>
</dbReference>
<dbReference type="EMBL" id="JAYKXN010000008">
    <property type="protein sequence ID" value="KAK7262593.1"/>
    <property type="molecule type" value="Genomic_DNA"/>
</dbReference>
<evidence type="ECO:0000313" key="8">
    <source>
        <dbReference type="EMBL" id="KAK7262593.1"/>
    </source>
</evidence>
<protein>
    <recommendedName>
        <fullName evidence="6">Protein FAR1-RELATED SEQUENCE</fullName>
    </recommendedName>
</protein>
<dbReference type="GO" id="GO:0005634">
    <property type="term" value="C:nucleus"/>
    <property type="evidence" value="ECO:0007669"/>
    <property type="project" value="UniProtKB-SubCell"/>
</dbReference>
<keyword evidence="3 5" id="KW-0863">Zinc-finger</keyword>
<dbReference type="PANTHER" id="PTHR31669:SF283">
    <property type="entry name" value="PROTEIN FAR1-RELATED SEQUENCE"/>
    <property type="match status" value="1"/>
</dbReference>
<comment type="caution">
    <text evidence="8">The sequence shown here is derived from an EMBL/GenBank/DDBJ whole genome shotgun (WGS) entry which is preliminary data.</text>
</comment>
<comment type="subcellular location">
    <subcellularLocation>
        <location evidence="6">Nucleus</location>
    </subcellularLocation>
</comment>
<dbReference type="SMART" id="SM00575">
    <property type="entry name" value="ZnF_PMZ"/>
    <property type="match status" value="1"/>
</dbReference>
<dbReference type="InterPro" id="IPR018289">
    <property type="entry name" value="MULE_transposase_dom"/>
</dbReference>
<keyword evidence="6" id="KW-0539">Nucleus</keyword>
<dbReference type="Proteomes" id="UP001359559">
    <property type="component" value="Unassembled WGS sequence"/>
</dbReference>
<name>A0AAN9EZJ9_CLITE</name>
<keyword evidence="9" id="KW-1185">Reference proteome</keyword>
<dbReference type="AlphaFoldDB" id="A0AAN9EZJ9"/>
<evidence type="ECO:0000256" key="2">
    <source>
        <dbReference type="ARBA" id="ARBA00022723"/>
    </source>
</evidence>
<gene>
    <name evidence="8" type="ORF">RJT34_30168</name>
</gene>
<keyword evidence="4 6" id="KW-0862">Zinc</keyword>